<dbReference type="EMBL" id="AFZG01000085">
    <property type="protein sequence ID" value="EHL15762.1"/>
    <property type="molecule type" value="Genomic_DNA"/>
</dbReference>
<dbReference type="PANTHER" id="PTHR40083">
    <property type="entry name" value="UPF0122 PROTEIN CBO2450/CLC_2298"/>
    <property type="match status" value="1"/>
</dbReference>
<sequence>MEIKKILEINELLDIYGDLLTVKQRQVMNLYYEEDLSLGEISEELNVSRQAVYDTVKKSEQLLYSYEKSLGVRNTGLKNKNFKEKLIAYLISFEDKYSNSLTQDELIDIKKITEFCKESLI</sequence>
<dbReference type="HOGENOM" id="CLU_129218_1_0_9"/>
<gene>
    <name evidence="5" type="ORF">HMPREF9628_00685</name>
    <name evidence="4" type="ORF">HMPREF9629_02107</name>
</gene>
<proteinExistence type="inferred from homology"/>
<dbReference type="RefSeq" id="WP_009526323.1">
    <property type="nucleotide sequence ID" value="NZ_JBQMYZ010000008.1"/>
</dbReference>
<dbReference type="Proteomes" id="UP000003379">
    <property type="component" value="Unassembled WGS sequence"/>
</dbReference>
<dbReference type="Proteomes" id="UP000006437">
    <property type="component" value="Unassembled WGS sequence"/>
</dbReference>
<dbReference type="AlphaFoldDB" id="G9XFZ2"/>
<dbReference type="STRING" id="796937.HMPREF9630_02027"/>
<dbReference type="EMBL" id="AFZE01000024">
    <property type="protein sequence ID" value="EHL14663.1"/>
    <property type="molecule type" value="Genomic_DNA"/>
</dbReference>
<protein>
    <recommendedName>
        <fullName evidence="3">UPF0122 protein HMPREF9628_00685</fullName>
    </recommendedName>
</protein>
<dbReference type="NCBIfam" id="NF045758">
    <property type="entry name" value="YlxM"/>
    <property type="match status" value="1"/>
</dbReference>
<evidence type="ECO:0000256" key="1">
    <source>
        <dbReference type="ARBA" id="ARBA00008720"/>
    </source>
</evidence>
<organism evidence="5 6">
    <name type="scientific">Peptoanaerobacter stomatis</name>
    <dbReference type="NCBI Taxonomy" id="796937"/>
    <lineage>
        <taxon>Bacteria</taxon>
        <taxon>Bacillati</taxon>
        <taxon>Bacillota</taxon>
        <taxon>Clostridia</taxon>
        <taxon>Peptostreptococcales</taxon>
        <taxon>Filifactoraceae</taxon>
        <taxon>Peptoanaerobacter</taxon>
    </lineage>
</organism>
<dbReference type="HAMAP" id="MF_00245">
    <property type="entry name" value="UPF0122"/>
    <property type="match status" value="1"/>
</dbReference>
<comment type="similarity">
    <text evidence="1 3">Belongs to the UPF0122 family.</text>
</comment>
<evidence type="ECO:0000256" key="2">
    <source>
        <dbReference type="ARBA" id="ARBA00024764"/>
    </source>
</evidence>
<evidence type="ECO:0000313" key="6">
    <source>
        <dbReference type="Proteomes" id="UP000003379"/>
    </source>
</evidence>
<reference evidence="4 7" key="1">
    <citation type="submission" date="2011-08" db="EMBL/GenBank/DDBJ databases">
        <title>The Genome Sequence of Eubacteriaceae bacterium ACC19a.</title>
        <authorList>
            <consortium name="The Broad Institute Genome Sequencing Platform"/>
            <person name="Earl A."/>
            <person name="Ward D."/>
            <person name="Feldgarden M."/>
            <person name="Gevers D."/>
            <person name="Sizova M."/>
            <person name="Hazen A."/>
            <person name="Epstein S."/>
            <person name="Young S.K."/>
            <person name="Zeng Q."/>
            <person name="Gargeya S."/>
            <person name="Fitzgerald M."/>
            <person name="Haas B."/>
            <person name="Abouelleil A."/>
            <person name="Alvarado L."/>
            <person name="Arachchi H.M."/>
            <person name="Berlin A."/>
            <person name="Brown A."/>
            <person name="Chapman S.B."/>
            <person name="Chen Z."/>
            <person name="Dunbar C."/>
            <person name="Freedman E."/>
            <person name="Gearin G."/>
            <person name="Gellesch M."/>
            <person name="Goldberg J."/>
            <person name="Griggs A."/>
            <person name="Gujja S."/>
            <person name="Heiman D."/>
            <person name="Howarth C."/>
            <person name="Larson L."/>
            <person name="Lui A."/>
            <person name="MacDonald P.J.P."/>
            <person name="Montmayeur A."/>
            <person name="Murphy C."/>
            <person name="Neiman D."/>
            <person name="Pearson M."/>
            <person name="Priest M."/>
            <person name="Roberts A."/>
            <person name="Saif S."/>
            <person name="Shea T."/>
            <person name="Shenoy N."/>
            <person name="Sisk P."/>
            <person name="Stolte C."/>
            <person name="Sykes S."/>
            <person name="Wortman J."/>
            <person name="Nusbaum C."/>
            <person name="Birren B."/>
        </authorList>
    </citation>
    <scope>NUCLEOTIDE SEQUENCE [LARGE SCALE GENOMIC DNA]</scope>
    <source>
        <strain evidence="4 7">ACC19a</strain>
    </source>
</reference>
<dbReference type="Gene3D" id="1.10.10.10">
    <property type="entry name" value="Winged helix-like DNA-binding domain superfamily/Winged helix DNA-binding domain"/>
    <property type="match status" value="1"/>
</dbReference>
<name>G9XFZ2_9FIRM</name>
<dbReference type="PATRIC" id="fig|796937.3.peg.1361"/>
<dbReference type="InterPro" id="IPR013324">
    <property type="entry name" value="RNA_pol_sigma_r3/r4-like"/>
</dbReference>
<dbReference type="InterPro" id="IPR007394">
    <property type="entry name" value="UPF0122"/>
</dbReference>
<dbReference type="InterPro" id="IPR054831">
    <property type="entry name" value="UPF0122_fam_protein"/>
</dbReference>
<evidence type="ECO:0000256" key="3">
    <source>
        <dbReference type="HAMAP-Rule" id="MF_00245"/>
    </source>
</evidence>
<dbReference type="InterPro" id="IPR036388">
    <property type="entry name" value="WH-like_DNA-bd_sf"/>
</dbReference>
<evidence type="ECO:0000313" key="7">
    <source>
        <dbReference type="Proteomes" id="UP000006437"/>
    </source>
</evidence>
<accession>G9XFZ2</accession>
<evidence type="ECO:0000313" key="4">
    <source>
        <dbReference type="EMBL" id="EHL14663.1"/>
    </source>
</evidence>
<accession>G9X163</accession>
<evidence type="ECO:0000313" key="5">
    <source>
        <dbReference type="EMBL" id="EHL15762.1"/>
    </source>
</evidence>
<comment type="function">
    <text evidence="2 3">Might take part in the signal recognition particle (SRP) pathway. This is inferred from the conservation of its genetic proximity to ftsY/ffh. May be a regulatory protein.</text>
</comment>
<dbReference type="PANTHER" id="PTHR40083:SF1">
    <property type="entry name" value="UPF0122 PROTEIN YLXM"/>
    <property type="match status" value="1"/>
</dbReference>
<reference evidence="5 6" key="2">
    <citation type="submission" date="2011-08" db="EMBL/GenBank/DDBJ databases">
        <title>The Genome Sequence of Eubacteriaceae bacterium CM5.</title>
        <authorList>
            <consortium name="The Broad Institute Genome Sequencing Platform"/>
            <person name="Earl A."/>
            <person name="Ward D."/>
            <person name="Feldgarden M."/>
            <person name="Gevers D."/>
            <person name="Sizova M."/>
            <person name="Hazen A."/>
            <person name="Epstein S."/>
            <person name="Young S.K."/>
            <person name="Zeng Q."/>
            <person name="Gargeya S."/>
            <person name="Fitzgerald M."/>
            <person name="Haas B."/>
            <person name="Abouelleil A."/>
            <person name="Alvarado L."/>
            <person name="Arachchi H.M."/>
            <person name="Berlin A."/>
            <person name="Brown A."/>
            <person name="Chapman S.B."/>
            <person name="Chen Z."/>
            <person name="Dunbar C."/>
            <person name="Freedman E."/>
            <person name="Gearin G."/>
            <person name="Gellesch M."/>
            <person name="Goldberg J."/>
            <person name="Griggs A."/>
            <person name="Gujja S."/>
            <person name="Heiman D."/>
            <person name="Howarth C."/>
            <person name="Larson L."/>
            <person name="Lui A."/>
            <person name="MacDonald P.J.P."/>
            <person name="Montmayeur A."/>
            <person name="Murphy C."/>
            <person name="Neiman D."/>
            <person name="Pearson M."/>
            <person name="Priest M."/>
            <person name="Roberts A."/>
            <person name="Saif S."/>
            <person name="Shea T."/>
            <person name="Shenoy N."/>
            <person name="Sisk P."/>
            <person name="Stolte C."/>
            <person name="Sykes S."/>
            <person name="Wortman J."/>
            <person name="Nusbaum C."/>
            <person name="Birren B."/>
        </authorList>
    </citation>
    <scope>NUCLEOTIDE SEQUENCE [LARGE SCALE GENOMIC DNA]</scope>
    <source>
        <strain evidence="5 6">CM5</strain>
    </source>
</reference>
<dbReference type="SUPFAM" id="SSF88659">
    <property type="entry name" value="Sigma3 and sigma4 domains of RNA polymerase sigma factors"/>
    <property type="match status" value="1"/>
</dbReference>
<dbReference type="Pfam" id="PF04297">
    <property type="entry name" value="UPF0122"/>
    <property type="match status" value="1"/>
</dbReference>
<comment type="caution">
    <text evidence="5">The sequence shown here is derived from an EMBL/GenBank/DDBJ whole genome shotgun (WGS) entry which is preliminary data.</text>
</comment>